<feature type="domain" description="Fumarylacetoacetase-like C-terminal" evidence="2">
    <location>
        <begin position="93"/>
        <end position="261"/>
    </location>
</feature>
<proteinExistence type="predicted"/>
<dbReference type="Pfam" id="PF01557">
    <property type="entry name" value="FAA_hydrolase"/>
    <property type="match status" value="1"/>
</dbReference>
<dbReference type="InterPro" id="IPR036663">
    <property type="entry name" value="Fumarylacetoacetase_C_sf"/>
</dbReference>
<name>A0A381V3A4_9ZZZZ</name>
<evidence type="ECO:0000259" key="2">
    <source>
        <dbReference type="Pfam" id="PF01557"/>
    </source>
</evidence>
<reference evidence="3" key="1">
    <citation type="submission" date="2018-05" db="EMBL/GenBank/DDBJ databases">
        <authorList>
            <person name="Lanie J.A."/>
            <person name="Ng W.-L."/>
            <person name="Kazmierczak K.M."/>
            <person name="Andrzejewski T.M."/>
            <person name="Davidsen T.M."/>
            <person name="Wayne K.J."/>
            <person name="Tettelin H."/>
            <person name="Glass J.I."/>
            <person name="Rusch D."/>
            <person name="Podicherti R."/>
            <person name="Tsui H.-C.T."/>
            <person name="Winkler M.E."/>
        </authorList>
    </citation>
    <scope>NUCLEOTIDE SEQUENCE</scope>
</reference>
<evidence type="ECO:0000256" key="1">
    <source>
        <dbReference type="ARBA" id="ARBA00023239"/>
    </source>
</evidence>
<organism evidence="3">
    <name type="scientific">marine metagenome</name>
    <dbReference type="NCBI Taxonomy" id="408172"/>
    <lineage>
        <taxon>unclassified sequences</taxon>
        <taxon>metagenomes</taxon>
        <taxon>ecological metagenomes</taxon>
    </lineage>
</organism>
<dbReference type="PANTHER" id="PTHR30143:SF0">
    <property type="entry name" value="2-KETO-4-PENTENOATE HYDRATASE"/>
    <property type="match status" value="1"/>
</dbReference>
<dbReference type="InterPro" id="IPR050772">
    <property type="entry name" value="Hydratase-Decarb/MhpD_sf"/>
</dbReference>
<accession>A0A381V3A4</accession>
<sequence length="262" mass="28315">MPVYDPFPAAKLLYDARVPGQSLTGLPDTIIPANLDQAYAVQFALCELLIPNQGPIQGYKVGCTNANARSLLGIDGCFSGRCFENNIKHTPTIINRSDYHMVGIEPEIAVRVGQDLVPADPWTARRVADLTTEVMPSIELVESRFSTWPEMGAFSAVADNGVHRELILGDPVSDWSLESVNNAEVTLSVNDQRVEQGHAMNVDDGPFGVLAWLANHLNAQGAFLRAGDIVTTGVLTNIYNAMSGQLLVANYGSFGTLEIEVT</sequence>
<dbReference type="GO" id="GO:0008684">
    <property type="term" value="F:2-oxopent-4-enoate hydratase activity"/>
    <property type="evidence" value="ECO:0007669"/>
    <property type="project" value="TreeGrafter"/>
</dbReference>
<dbReference type="InterPro" id="IPR011234">
    <property type="entry name" value="Fumarylacetoacetase-like_C"/>
</dbReference>
<dbReference type="GO" id="GO:0005737">
    <property type="term" value="C:cytoplasm"/>
    <property type="evidence" value="ECO:0007669"/>
    <property type="project" value="TreeGrafter"/>
</dbReference>
<dbReference type="PANTHER" id="PTHR30143">
    <property type="entry name" value="ACID HYDRATASE"/>
    <property type="match status" value="1"/>
</dbReference>
<dbReference type="SUPFAM" id="SSF56529">
    <property type="entry name" value="FAH"/>
    <property type="match status" value="1"/>
</dbReference>
<evidence type="ECO:0000313" key="3">
    <source>
        <dbReference type="EMBL" id="SVA34866.1"/>
    </source>
</evidence>
<dbReference type="EMBL" id="UINC01007740">
    <property type="protein sequence ID" value="SVA34866.1"/>
    <property type="molecule type" value="Genomic_DNA"/>
</dbReference>
<keyword evidence="1" id="KW-0456">Lyase</keyword>
<protein>
    <recommendedName>
        <fullName evidence="2">Fumarylacetoacetase-like C-terminal domain-containing protein</fullName>
    </recommendedName>
</protein>
<gene>
    <name evidence="3" type="ORF">METZ01_LOCUS87720</name>
</gene>
<dbReference type="Gene3D" id="3.90.850.10">
    <property type="entry name" value="Fumarylacetoacetase-like, C-terminal domain"/>
    <property type="match status" value="1"/>
</dbReference>
<dbReference type="AlphaFoldDB" id="A0A381V3A4"/>